<dbReference type="Proteomes" id="UP000622317">
    <property type="component" value="Unassembled WGS sequence"/>
</dbReference>
<evidence type="ECO:0000256" key="2">
    <source>
        <dbReference type="ARBA" id="ARBA00022651"/>
    </source>
</evidence>
<protein>
    <submittedName>
        <fullName evidence="11">Family 43 glycosylhydrolase</fullName>
    </submittedName>
</protein>
<keyword evidence="3 9" id="KW-0732">Signal</keyword>
<accession>A0A927F708</accession>
<dbReference type="InterPro" id="IPR008979">
    <property type="entry name" value="Galactose-bd-like_sf"/>
</dbReference>
<evidence type="ECO:0000256" key="6">
    <source>
        <dbReference type="ARBA" id="ARBA00023295"/>
    </source>
</evidence>
<evidence type="ECO:0000259" key="10">
    <source>
        <dbReference type="PROSITE" id="PS51175"/>
    </source>
</evidence>
<organism evidence="11 12">
    <name type="scientific">Pelagicoccus enzymogenes</name>
    <dbReference type="NCBI Taxonomy" id="2773457"/>
    <lineage>
        <taxon>Bacteria</taxon>
        <taxon>Pseudomonadati</taxon>
        <taxon>Verrucomicrobiota</taxon>
        <taxon>Opitutia</taxon>
        <taxon>Puniceicoccales</taxon>
        <taxon>Pelagicoccaceae</taxon>
        <taxon>Pelagicoccus</taxon>
    </lineage>
</organism>
<dbReference type="PROSITE" id="PS51175">
    <property type="entry name" value="CBM6"/>
    <property type="match status" value="1"/>
</dbReference>
<evidence type="ECO:0000256" key="4">
    <source>
        <dbReference type="ARBA" id="ARBA00022801"/>
    </source>
</evidence>
<dbReference type="SMART" id="SM00606">
    <property type="entry name" value="CBD_IV"/>
    <property type="match status" value="1"/>
</dbReference>
<dbReference type="SUPFAM" id="SSF49785">
    <property type="entry name" value="Galactose-binding domain-like"/>
    <property type="match status" value="1"/>
</dbReference>
<evidence type="ECO:0000256" key="5">
    <source>
        <dbReference type="ARBA" id="ARBA00023277"/>
    </source>
</evidence>
<dbReference type="GO" id="GO:0045493">
    <property type="term" value="P:xylan catabolic process"/>
    <property type="evidence" value="ECO:0007669"/>
    <property type="project" value="UniProtKB-KW"/>
</dbReference>
<keyword evidence="2" id="KW-0858">Xylan degradation</keyword>
<dbReference type="InterPro" id="IPR052176">
    <property type="entry name" value="Glycosyl_Hydrlase_43_Enz"/>
</dbReference>
<name>A0A927F708_9BACT</name>
<dbReference type="RefSeq" id="WP_191615519.1">
    <property type="nucleotide sequence ID" value="NZ_JACYFG010000004.1"/>
</dbReference>
<feature type="domain" description="CBM6" evidence="10">
    <location>
        <begin position="329"/>
        <end position="450"/>
    </location>
</feature>
<dbReference type="SUPFAM" id="SSF75005">
    <property type="entry name" value="Arabinanase/levansucrase/invertase"/>
    <property type="match status" value="1"/>
</dbReference>
<dbReference type="AlphaFoldDB" id="A0A927F708"/>
<dbReference type="Gene3D" id="2.115.10.20">
    <property type="entry name" value="Glycosyl hydrolase domain, family 43"/>
    <property type="match status" value="1"/>
</dbReference>
<dbReference type="InterPro" id="IPR005084">
    <property type="entry name" value="CBM6"/>
</dbReference>
<evidence type="ECO:0000256" key="9">
    <source>
        <dbReference type="SAM" id="SignalP"/>
    </source>
</evidence>
<dbReference type="Pfam" id="PF03422">
    <property type="entry name" value="CBM_6"/>
    <property type="match status" value="1"/>
</dbReference>
<evidence type="ECO:0000313" key="11">
    <source>
        <dbReference type="EMBL" id="MBD5778340.1"/>
    </source>
</evidence>
<dbReference type="CDD" id="cd04084">
    <property type="entry name" value="CBM6_xylanase-like"/>
    <property type="match status" value="1"/>
</dbReference>
<dbReference type="InterPro" id="IPR006584">
    <property type="entry name" value="Cellulose-bd_IV"/>
</dbReference>
<dbReference type="InterPro" id="IPR023296">
    <property type="entry name" value="Glyco_hydro_beta-prop_sf"/>
</dbReference>
<comment type="similarity">
    <text evidence="1 8">Belongs to the glycosyl hydrolase 43 family.</text>
</comment>
<evidence type="ECO:0000256" key="3">
    <source>
        <dbReference type="ARBA" id="ARBA00022729"/>
    </source>
</evidence>
<sequence>MTPTRYRRFLTALTLCTSIGSIALADYPIVSNRYLADPTSVVTKDRVYIYCSNDDESPVEGGYNIPNIVCVSSSDMKNWTDHGIVFDAERDTSWAKKTWAPAAVERDGKFFLYFGNGGANIGVAVGDSPIGPFEDVLGKPLITHGTPGVQPAENMWLFDPGVFIDDDDQAYIYFGGNGDDNVRAAKLHRDMVTLDGEVIKMHAPNFFEAAWVYKIDDTYYFTYSTTPKAEMRIDYMTSKHPTEGFSYAGIVAAQPPLNNNNNHAAEFKFKGKWYHVYHNRIVATEAGIPTGFRRNIALEEFGYDENGAIIPVEYTVNGVEQNGALDPYQRVEGETFAAQSGIETEPSSAGGMNLAHASDGDWVKVVGVDFGEQGAKSLTLNAKAQAQGAEIELRTGSLDGPLLAKAVVSPSDDWKSHSTEVSPLTGIHDLYIRFTGDQNSELKLDWWQFASN</sequence>
<keyword evidence="4 8" id="KW-0378">Hydrolase</keyword>
<dbReference type="InterPro" id="IPR006710">
    <property type="entry name" value="Glyco_hydro_43"/>
</dbReference>
<feature type="signal peptide" evidence="9">
    <location>
        <begin position="1"/>
        <end position="25"/>
    </location>
</feature>
<gene>
    <name evidence="11" type="ORF">IEN85_02390</name>
</gene>
<dbReference type="Gene3D" id="2.60.120.260">
    <property type="entry name" value="Galactose-binding domain-like"/>
    <property type="match status" value="1"/>
</dbReference>
<dbReference type="GO" id="GO:0030246">
    <property type="term" value="F:carbohydrate binding"/>
    <property type="evidence" value="ECO:0007669"/>
    <property type="project" value="InterPro"/>
</dbReference>
<evidence type="ECO:0000256" key="1">
    <source>
        <dbReference type="ARBA" id="ARBA00009865"/>
    </source>
</evidence>
<keyword evidence="12" id="KW-1185">Reference proteome</keyword>
<evidence type="ECO:0000256" key="8">
    <source>
        <dbReference type="RuleBase" id="RU361187"/>
    </source>
</evidence>
<proteinExistence type="inferred from homology"/>
<feature type="site" description="Important for catalytic activity, responsible for pKa modulation of the active site Glu and correct orientation of both the proton donor and substrate" evidence="7">
    <location>
        <position position="159"/>
    </location>
</feature>
<dbReference type="CDD" id="cd09003">
    <property type="entry name" value="GH43_XynD-like"/>
    <property type="match status" value="1"/>
</dbReference>
<keyword evidence="6 8" id="KW-0326">Glycosidase</keyword>
<dbReference type="PANTHER" id="PTHR43772:SF2">
    <property type="entry name" value="PUTATIVE (AFU_ORTHOLOGUE AFUA_2G04480)-RELATED"/>
    <property type="match status" value="1"/>
</dbReference>
<keyword evidence="5" id="KW-0119">Carbohydrate metabolism</keyword>
<dbReference type="GO" id="GO:0004553">
    <property type="term" value="F:hydrolase activity, hydrolyzing O-glycosyl compounds"/>
    <property type="evidence" value="ECO:0007669"/>
    <property type="project" value="InterPro"/>
</dbReference>
<evidence type="ECO:0000313" key="12">
    <source>
        <dbReference type="Proteomes" id="UP000622317"/>
    </source>
</evidence>
<comment type="caution">
    <text evidence="11">The sequence shown here is derived from an EMBL/GenBank/DDBJ whole genome shotgun (WGS) entry which is preliminary data.</text>
</comment>
<dbReference type="Pfam" id="PF04616">
    <property type="entry name" value="Glyco_hydro_43"/>
    <property type="match status" value="1"/>
</dbReference>
<reference evidence="11" key="1">
    <citation type="submission" date="2020-09" db="EMBL/GenBank/DDBJ databases">
        <title>Pelagicoccus enzymogenes sp. nov. with an EPS production, isolated from marine sediment.</title>
        <authorList>
            <person name="Feng X."/>
        </authorList>
    </citation>
    <scope>NUCLEOTIDE SEQUENCE</scope>
    <source>
        <strain evidence="11">NFK12</strain>
    </source>
</reference>
<feature type="chain" id="PRO_5037472233" evidence="9">
    <location>
        <begin position="26"/>
        <end position="452"/>
    </location>
</feature>
<keyword evidence="2" id="KW-0624">Polysaccharide degradation</keyword>
<dbReference type="PANTHER" id="PTHR43772">
    <property type="entry name" value="ENDO-1,4-BETA-XYLANASE"/>
    <property type="match status" value="1"/>
</dbReference>
<dbReference type="EMBL" id="JACYFG010000004">
    <property type="protein sequence ID" value="MBD5778340.1"/>
    <property type="molecule type" value="Genomic_DNA"/>
</dbReference>
<evidence type="ECO:0000256" key="7">
    <source>
        <dbReference type="PIRSR" id="PIRSR606710-2"/>
    </source>
</evidence>